<dbReference type="AlphaFoldDB" id="A0AAJ7SEI1"/>
<dbReference type="RefSeq" id="XP_028966312.1">
    <property type="nucleotide sequence ID" value="XM_029110479.1"/>
</dbReference>
<name>A0AAJ7SEI1_9ACAR</name>
<evidence type="ECO:0000313" key="2">
    <source>
        <dbReference type="RefSeq" id="XP_028966312.1"/>
    </source>
</evidence>
<proteinExistence type="predicted"/>
<dbReference type="Proteomes" id="UP000694867">
    <property type="component" value="Unplaced"/>
</dbReference>
<evidence type="ECO:0000313" key="1">
    <source>
        <dbReference type="Proteomes" id="UP000694867"/>
    </source>
</evidence>
<dbReference type="KEGG" id="goe:114827995"/>
<dbReference type="GeneID" id="114827995"/>
<sequence length="302" mass="33226">MDLSASDGNWAVEDVPLVGRDMAGTQCPVATSDQSESDPENDLMSIEAIGEDLQTKVLELKGALHKSEPHVNVRFLMETQGDVLACVANDLSTLPTNQICLLLKSFLAEKSNRMLQCDLAVLFRHLVFAHLGQPHATVGATILSYGAELASRWSRLFVENILLPSLKNLGGTLETFVKKSLKAIDGRESLGALSLLLKSLAEEIENIPSEKMDRVLSLAEVLVVNCEDFNGEIFSRLSKVFHTHEGMLVKNRVFAKILLDIVKRTKHLEAHVALVGEILSGMTHPMRNIIQKLIDTKGSHEN</sequence>
<gene>
    <name evidence="2" type="primary">LOC114827995</name>
</gene>
<accession>A0AAJ7SEI1</accession>
<reference evidence="2" key="1">
    <citation type="submission" date="2025-08" db="UniProtKB">
        <authorList>
            <consortium name="RefSeq"/>
        </authorList>
    </citation>
    <scope>IDENTIFICATION</scope>
</reference>
<organism evidence="1 2">
    <name type="scientific">Galendromus occidentalis</name>
    <name type="common">western predatory mite</name>
    <dbReference type="NCBI Taxonomy" id="34638"/>
    <lineage>
        <taxon>Eukaryota</taxon>
        <taxon>Metazoa</taxon>
        <taxon>Ecdysozoa</taxon>
        <taxon>Arthropoda</taxon>
        <taxon>Chelicerata</taxon>
        <taxon>Arachnida</taxon>
        <taxon>Acari</taxon>
        <taxon>Parasitiformes</taxon>
        <taxon>Mesostigmata</taxon>
        <taxon>Gamasina</taxon>
        <taxon>Phytoseioidea</taxon>
        <taxon>Phytoseiidae</taxon>
        <taxon>Typhlodrominae</taxon>
        <taxon>Galendromus</taxon>
    </lineage>
</organism>
<dbReference type="Gene3D" id="1.25.40.480">
    <property type="match status" value="1"/>
</dbReference>
<keyword evidence="1" id="KW-1185">Reference proteome</keyword>
<protein>
    <submittedName>
        <fullName evidence="2">Uncharacterized protein LOC114827995</fullName>
    </submittedName>
</protein>